<dbReference type="Pfam" id="PF12704">
    <property type="entry name" value="MacB_PCD"/>
    <property type="match status" value="1"/>
</dbReference>
<evidence type="ECO:0000256" key="4">
    <source>
        <dbReference type="ARBA" id="ARBA00022989"/>
    </source>
</evidence>
<comment type="caution">
    <text evidence="9">The sequence shown here is derived from an EMBL/GenBank/DDBJ whole genome shotgun (WGS) entry which is preliminary data.</text>
</comment>
<keyword evidence="10" id="KW-1185">Reference proteome</keyword>
<evidence type="ECO:0000256" key="3">
    <source>
        <dbReference type="ARBA" id="ARBA00022692"/>
    </source>
</evidence>
<dbReference type="PANTHER" id="PTHR43738:SF2">
    <property type="entry name" value="ABC TRANSPORTER PERMEASE"/>
    <property type="match status" value="1"/>
</dbReference>
<feature type="transmembrane region" description="Helical" evidence="6">
    <location>
        <begin position="331"/>
        <end position="361"/>
    </location>
</feature>
<protein>
    <submittedName>
        <fullName evidence="9">ABC transporter permease</fullName>
    </submittedName>
</protein>
<feature type="domain" description="MacB-like periplasmic core" evidence="8">
    <location>
        <begin position="18"/>
        <end position="205"/>
    </location>
</feature>
<evidence type="ECO:0000256" key="5">
    <source>
        <dbReference type="ARBA" id="ARBA00023136"/>
    </source>
</evidence>
<dbReference type="PANTHER" id="PTHR43738">
    <property type="entry name" value="ABC TRANSPORTER, MEMBRANE PROTEIN"/>
    <property type="match status" value="1"/>
</dbReference>
<dbReference type="EMBL" id="BAABJZ010000016">
    <property type="protein sequence ID" value="GAA4880294.1"/>
    <property type="molecule type" value="Genomic_DNA"/>
</dbReference>
<dbReference type="InterPro" id="IPR025857">
    <property type="entry name" value="MacB_PCD"/>
</dbReference>
<keyword evidence="2" id="KW-1003">Cell membrane</keyword>
<proteinExistence type="predicted"/>
<accession>A0ABP9EKP8</accession>
<evidence type="ECO:0000259" key="7">
    <source>
        <dbReference type="Pfam" id="PF02687"/>
    </source>
</evidence>
<dbReference type="Pfam" id="PF02687">
    <property type="entry name" value="FtsX"/>
    <property type="match status" value="1"/>
</dbReference>
<evidence type="ECO:0000256" key="2">
    <source>
        <dbReference type="ARBA" id="ARBA00022475"/>
    </source>
</evidence>
<dbReference type="RefSeq" id="WP_345334551.1">
    <property type="nucleotide sequence ID" value="NZ_BAABJZ010000016.1"/>
</dbReference>
<feature type="transmembrane region" description="Helical" evidence="6">
    <location>
        <begin position="381"/>
        <end position="401"/>
    </location>
</feature>
<keyword evidence="5 6" id="KW-0472">Membrane</keyword>
<gene>
    <name evidence="9" type="ORF">GCM10023333_13130</name>
</gene>
<comment type="subcellular location">
    <subcellularLocation>
        <location evidence="1">Cell membrane</location>
        <topology evidence="1">Multi-pass membrane protein</topology>
    </subcellularLocation>
</comment>
<dbReference type="InterPro" id="IPR051125">
    <property type="entry name" value="ABC-4/HrtB_transporter"/>
</dbReference>
<sequence>MLSLMLRSMRNRLTSVSLTLTVIAISVALFIGVELVRTQAKQSFANTISGTDLVVGARSGNINLLLYSVFRLGNPTNNIGYDTYERLSQSRGVAWTIPLALGDSHRGYRVVGTNQDYFRHYQYGRQQSLTLAQGQPFNDLFDVVLGAEVANKLGYRLGDHIVLSHGAGGSTSFSEHDDMPFSVTGILAPTGTPVDRSLHVSLEAIEAIHLGWQGGTRTQGVDLAQIDQFDLTPKTLTAFLVGLESKFQLLNVQRAINTNKSEPLSAVLPGMALAELWTLLDQAEKALAIVAAFVVAVGLTGMLTTLLASLNERRREMAILRAMGAGPRHVFLLLWSEAALLALLGTVLGYLLAQLTIVALAPLALAQYGLVLSMGLPTGSVAWMMVAVQIAGSLAGLVPAWRAYRHTLADGLTQRL</sequence>
<dbReference type="InterPro" id="IPR003838">
    <property type="entry name" value="ABC3_permease_C"/>
</dbReference>
<evidence type="ECO:0000256" key="6">
    <source>
        <dbReference type="SAM" id="Phobius"/>
    </source>
</evidence>
<keyword evidence="4 6" id="KW-1133">Transmembrane helix</keyword>
<evidence type="ECO:0000313" key="10">
    <source>
        <dbReference type="Proteomes" id="UP001499988"/>
    </source>
</evidence>
<name>A0ABP9EKP8_9GAMM</name>
<feature type="domain" description="ABC3 transporter permease C-terminal" evidence="7">
    <location>
        <begin position="289"/>
        <end position="407"/>
    </location>
</feature>
<reference evidence="10" key="1">
    <citation type="journal article" date="2019" name="Int. J. Syst. Evol. Microbiol.">
        <title>The Global Catalogue of Microorganisms (GCM) 10K type strain sequencing project: providing services to taxonomists for standard genome sequencing and annotation.</title>
        <authorList>
            <consortium name="The Broad Institute Genomics Platform"/>
            <consortium name="The Broad Institute Genome Sequencing Center for Infectious Disease"/>
            <person name="Wu L."/>
            <person name="Ma J."/>
        </authorList>
    </citation>
    <scope>NUCLEOTIDE SEQUENCE [LARGE SCALE GENOMIC DNA]</scope>
    <source>
        <strain evidence="10">JCM 18401</strain>
    </source>
</reference>
<keyword evidence="3 6" id="KW-0812">Transmembrane</keyword>
<evidence type="ECO:0000259" key="8">
    <source>
        <dbReference type="Pfam" id="PF12704"/>
    </source>
</evidence>
<dbReference type="Proteomes" id="UP001499988">
    <property type="component" value="Unassembled WGS sequence"/>
</dbReference>
<organism evidence="9 10">
    <name type="scientific">Ferrimonas pelagia</name>
    <dbReference type="NCBI Taxonomy" id="1177826"/>
    <lineage>
        <taxon>Bacteria</taxon>
        <taxon>Pseudomonadati</taxon>
        <taxon>Pseudomonadota</taxon>
        <taxon>Gammaproteobacteria</taxon>
        <taxon>Alteromonadales</taxon>
        <taxon>Ferrimonadaceae</taxon>
        <taxon>Ferrimonas</taxon>
    </lineage>
</organism>
<feature type="transmembrane region" description="Helical" evidence="6">
    <location>
        <begin position="286"/>
        <end position="310"/>
    </location>
</feature>
<evidence type="ECO:0000313" key="9">
    <source>
        <dbReference type="EMBL" id="GAA4880294.1"/>
    </source>
</evidence>
<evidence type="ECO:0000256" key="1">
    <source>
        <dbReference type="ARBA" id="ARBA00004651"/>
    </source>
</evidence>